<dbReference type="UniPathway" id="UPA00068">
    <property type="reaction ID" value="UER00108"/>
</dbReference>
<dbReference type="GO" id="GO:0051287">
    <property type="term" value="F:NAD binding"/>
    <property type="evidence" value="ECO:0007669"/>
    <property type="project" value="InterPro"/>
</dbReference>
<dbReference type="EMBL" id="VLTJ01000014">
    <property type="protein sequence ID" value="TSH96669.1"/>
    <property type="molecule type" value="Genomic_DNA"/>
</dbReference>
<dbReference type="Gene3D" id="3.40.50.720">
    <property type="entry name" value="NAD(P)-binding Rossmann-like Domain"/>
    <property type="match status" value="1"/>
</dbReference>
<dbReference type="InterPro" id="IPR050085">
    <property type="entry name" value="AGPR"/>
</dbReference>
<dbReference type="GO" id="GO:0003942">
    <property type="term" value="F:N-acetyl-gamma-glutamyl-phosphate reductase activity"/>
    <property type="evidence" value="ECO:0007669"/>
    <property type="project" value="UniProtKB-UniRule"/>
</dbReference>
<dbReference type="InterPro" id="IPR023013">
    <property type="entry name" value="AGPR_AS"/>
</dbReference>
<dbReference type="Gene3D" id="3.30.360.10">
    <property type="entry name" value="Dihydrodipicolinate Reductase, domain 2"/>
    <property type="match status" value="1"/>
</dbReference>
<dbReference type="SMART" id="SM00859">
    <property type="entry name" value="Semialdhyde_dh"/>
    <property type="match status" value="1"/>
</dbReference>
<gene>
    <name evidence="6 9" type="primary">argC</name>
    <name evidence="9" type="ORF">FOZ76_08830</name>
</gene>
<evidence type="ECO:0000259" key="8">
    <source>
        <dbReference type="SMART" id="SM00859"/>
    </source>
</evidence>
<evidence type="ECO:0000256" key="7">
    <source>
        <dbReference type="PROSITE-ProRule" id="PRU10010"/>
    </source>
</evidence>
<dbReference type="OrthoDB" id="9801289at2"/>
<name>A0A556AUP4_9BURK</name>
<sequence length="313" mass="34016">MAVHRLYIDGQHGTTGLRIREQLAGREDIEVLDIAQADRHSVERRRELLNEADVVMLCLPDDASREAVAMIERPEVRVIDASSAHRVSPDWVYGFPEMAPGQREAVRSASRVSNPGCYATGAIALLRPLVDAGVLPADARPQITGVSGYTGGGKSLIAIHEGENPEPFAFYATELAHKHTEEIRQRSRLERRPMFLPSEGHFPCGMLVAILLPRELVPAGPKAVQRAYAAHYAGEGFIRVAGLDERASLLRGGFVRADTLAGTNELEIMTFGGKVEDDVLVIARLDNLGKGASGAAIQNLNIMLGMEEARGLR</sequence>
<organism evidence="9 10">
    <name type="scientific">Verticiella sediminum</name>
    <dbReference type="NCBI Taxonomy" id="1247510"/>
    <lineage>
        <taxon>Bacteria</taxon>
        <taxon>Pseudomonadati</taxon>
        <taxon>Pseudomonadota</taxon>
        <taxon>Betaproteobacteria</taxon>
        <taxon>Burkholderiales</taxon>
        <taxon>Alcaligenaceae</taxon>
        <taxon>Verticiella</taxon>
    </lineage>
</organism>
<dbReference type="Proteomes" id="UP000318405">
    <property type="component" value="Unassembled WGS sequence"/>
</dbReference>
<protein>
    <recommendedName>
        <fullName evidence="6">N-acetyl-gamma-glutamyl-phosphate reductase</fullName>
        <shortName evidence="6">AGPR</shortName>
        <ecNumber evidence="6">1.2.1.38</ecNumber>
    </recommendedName>
    <alternativeName>
        <fullName evidence="6">N-acetyl-glutamate semialdehyde dehydrogenase</fullName>
        <shortName evidence="6">NAGSA dehydrogenase</shortName>
    </alternativeName>
</protein>
<evidence type="ECO:0000256" key="3">
    <source>
        <dbReference type="ARBA" id="ARBA00022605"/>
    </source>
</evidence>
<feature type="active site" evidence="6 7">
    <location>
        <position position="117"/>
    </location>
</feature>
<dbReference type="HAMAP" id="MF_01110">
    <property type="entry name" value="ArgC_type2"/>
    <property type="match status" value="1"/>
</dbReference>
<evidence type="ECO:0000313" key="10">
    <source>
        <dbReference type="Proteomes" id="UP000318405"/>
    </source>
</evidence>
<proteinExistence type="inferred from homology"/>
<dbReference type="CDD" id="cd17896">
    <property type="entry name" value="AGPR_2_N"/>
    <property type="match status" value="1"/>
</dbReference>
<comment type="similarity">
    <text evidence="6">Belongs to the NAGSA dehydrogenase family. Type 2 subfamily.</text>
</comment>
<keyword evidence="3 6" id="KW-0028">Amino-acid biosynthesis</keyword>
<evidence type="ECO:0000256" key="2">
    <source>
        <dbReference type="ARBA" id="ARBA00022571"/>
    </source>
</evidence>
<dbReference type="EC" id="1.2.1.38" evidence="6"/>
<dbReference type="InterPro" id="IPR010136">
    <property type="entry name" value="AGPR_type-2"/>
</dbReference>
<dbReference type="SUPFAM" id="SSF55347">
    <property type="entry name" value="Glyceraldehyde-3-phosphate dehydrogenase-like, C-terminal domain"/>
    <property type="match status" value="1"/>
</dbReference>
<evidence type="ECO:0000313" key="9">
    <source>
        <dbReference type="EMBL" id="TSH96669.1"/>
    </source>
</evidence>
<dbReference type="Pfam" id="PF22698">
    <property type="entry name" value="Semialdhyde_dhC_1"/>
    <property type="match status" value="1"/>
</dbReference>
<dbReference type="GO" id="GO:0005737">
    <property type="term" value="C:cytoplasm"/>
    <property type="evidence" value="ECO:0007669"/>
    <property type="project" value="UniProtKB-SubCell"/>
</dbReference>
<comment type="caution">
    <text evidence="9">The sequence shown here is derived from an EMBL/GenBank/DDBJ whole genome shotgun (WGS) entry which is preliminary data.</text>
</comment>
<dbReference type="NCBIfam" id="TIGR01851">
    <property type="entry name" value="argC_other"/>
    <property type="match status" value="1"/>
</dbReference>
<evidence type="ECO:0000256" key="6">
    <source>
        <dbReference type="HAMAP-Rule" id="MF_01110"/>
    </source>
</evidence>
<keyword evidence="4 6" id="KW-0521">NADP</keyword>
<dbReference type="SUPFAM" id="SSF51735">
    <property type="entry name" value="NAD(P)-binding Rossmann-fold domains"/>
    <property type="match status" value="1"/>
</dbReference>
<keyword evidence="5 6" id="KW-0560">Oxidoreductase</keyword>
<comment type="pathway">
    <text evidence="6">Amino-acid biosynthesis; L-arginine biosynthesis; N(2)-acetyl-L-ornithine from L-glutamate: step 3/4.</text>
</comment>
<comment type="function">
    <text evidence="6">Catalyzes the NADPH-dependent reduction of N-acetyl-5-glutamyl phosphate to yield N-acetyl-L-glutamate 5-semialdehyde.</text>
</comment>
<dbReference type="PROSITE" id="PS01224">
    <property type="entry name" value="ARGC"/>
    <property type="match status" value="1"/>
</dbReference>
<comment type="catalytic activity">
    <reaction evidence="6">
        <text>N-acetyl-L-glutamate 5-semialdehyde + phosphate + NADP(+) = N-acetyl-L-glutamyl 5-phosphate + NADPH + H(+)</text>
        <dbReference type="Rhea" id="RHEA:21588"/>
        <dbReference type="ChEBI" id="CHEBI:15378"/>
        <dbReference type="ChEBI" id="CHEBI:29123"/>
        <dbReference type="ChEBI" id="CHEBI:43474"/>
        <dbReference type="ChEBI" id="CHEBI:57783"/>
        <dbReference type="ChEBI" id="CHEBI:57936"/>
        <dbReference type="ChEBI" id="CHEBI:58349"/>
        <dbReference type="EC" id="1.2.1.38"/>
    </reaction>
</comment>
<feature type="domain" description="Semialdehyde dehydrogenase NAD-binding" evidence="8">
    <location>
        <begin position="5"/>
        <end position="106"/>
    </location>
</feature>
<dbReference type="AlphaFoldDB" id="A0A556AUP4"/>
<dbReference type="InterPro" id="IPR058924">
    <property type="entry name" value="AGPR_dimerisation_dom"/>
</dbReference>
<keyword evidence="1 6" id="KW-0963">Cytoplasm</keyword>
<dbReference type="Pfam" id="PF01118">
    <property type="entry name" value="Semialdhyde_dh"/>
    <property type="match status" value="1"/>
</dbReference>
<dbReference type="CDD" id="cd23935">
    <property type="entry name" value="AGPR_2_C"/>
    <property type="match status" value="1"/>
</dbReference>
<dbReference type="PANTHER" id="PTHR32338">
    <property type="entry name" value="N-ACETYL-GAMMA-GLUTAMYL-PHOSPHATE REDUCTASE, CHLOROPLASTIC-RELATED-RELATED"/>
    <property type="match status" value="1"/>
</dbReference>
<dbReference type="GO" id="GO:0006526">
    <property type="term" value="P:L-arginine biosynthetic process"/>
    <property type="evidence" value="ECO:0007669"/>
    <property type="project" value="UniProtKB-UniRule"/>
</dbReference>
<evidence type="ECO:0000256" key="1">
    <source>
        <dbReference type="ARBA" id="ARBA00022490"/>
    </source>
</evidence>
<dbReference type="InterPro" id="IPR000534">
    <property type="entry name" value="Semialdehyde_DH_NAD-bd"/>
</dbReference>
<accession>A0A556AUP4</accession>
<dbReference type="InterPro" id="IPR036291">
    <property type="entry name" value="NAD(P)-bd_dom_sf"/>
</dbReference>
<dbReference type="RefSeq" id="WP_143947779.1">
    <property type="nucleotide sequence ID" value="NZ_BAABMB010000002.1"/>
</dbReference>
<evidence type="ECO:0000256" key="5">
    <source>
        <dbReference type="ARBA" id="ARBA00023002"/>
    </source>
</evidence>
<reference evidence="9 10" key="1">
    <citation type="submission" date="2019-07" db="EMBL/GenBank/DDBJ databases">
        <title>Qingshengfaniella alkalisoli gen. nov., sp. nov., isolated from saline soil.</title>
        <authorList>
            <person name="Xu L."/>
            <person name="Huang X.-X."/>
            <person name="Sun J.-Q."/>
        </authorList>
    </citation>
    <scope>NUCLEOTIDE SEQUENCE [LARGE SCALE GENOMIC DNA]</scope>
    <source>
        <strain evidence="9 10">DSM 27279</strain>
    </source>
</reference>
<keyword evidence="2 6" id="KW-0055">Arginine biosynthesis</keyword>
<dbReference type="PANTHER" id="PTHR32338:SF10">
    <property type="entry name" value="N-ACETYL-GAMMA-GLUTAMYL-PHOSPHATE REDUCTASE, CHLOROPLASTIC-RELATED"/>
    <property type="match status" value="1"/>
</dbReference>
<evidence type="ECO:0000256" key="4">
    <source>
        <dbReference type="ARBA" id="ARBA00022857"/>
    </source>
</evidence>
<comment type="subcellular location">
    <subcellularLocation>
        <location evidence="6">Cytoplasm</location>
    </subcellularLocation>
</comment>
<keyword evidence="10" id="KW-1185">Reference proteome</keyword>